<evidence type="ECO:0000313" key="2">
    <source>
        <dbReference type="EnsemblMetazoa" id="XP_014256665.1"/>
    </source>
</evidence>
<sequence length="523" mass="59832">MKKHCLQKVLYFIVGYTRIRAGVKTKIVADDTVHNCVHHLSTDEIVQSIINAQPKPKPPFRIPPKNPPYTPLPIYLGFNSDISKVLVQPKKTFFAALKDELKETAYKSYWLNELGALPDQTANLPVGMNMYTTVFGKPSHQASYMHAGDLINPKKCPHIVEKEAMKGKELYKISHKAYLPGEQVKHDPMMKFPPNLIFGKTTLASYDGKGVNTLMNWIDQNEVSTTSQSLAFFRYRHHHELGKPLKRIGIPKKFDKCFTFGKVERKEKDFEENPSLELAEQVAFVYNMKINLRKKHFNFLPLLTNLRELDVEGTGILEQGQFFDIVKSYGLQFYREKIDPICKKLKIYTDDGKGVYYDKFCALINPAEDLPNFGKVIPKSRETTYSSEYMSMCSDLQSKDEKQPAAGLPSNPLKFGEITIPAGMCKANHDDLPSETDVSELLRPNIFLQYGLSHRDFFQPRTKNFLRDLWAKVGVDIPGNIFEMLWAEGERRDGVENVSIETFRNMLDEVSTGRLEQLSPLKM</sequence>
<proteinExistence type="predicted"/>
<dbReference type="KEGG" id="clec:106670660"/>
<dbReference type="OMA" id="DCIRPIY"/>
<dbReference type="RefSeq" id="XP_014256665.1">
    <property type="nucleotide sequence ID" value="XM_014401179.1"/>
</dbReference>
<protein>
    <recommendedName>
        <fullName evidence="1">EFHB C-terminal EF-hand domain-containing protein</fullName>
    </recommendedName>
</protein>
<reference evidence="2" key="1">
    <citation type="submission" date="2022-01" db="UniProtKB">
        <authorList>
            <consortium name="EnsemblMetazoa"/>
        </authorList>
    </citation>
    <scope>IDENTIFICATION</scope>
</reference>
<dbReference type="InterPro" id="IPR057428">
    <property type="entry name" value="EFHB_EF-hand_C"/>
</dbReference>
<evidence type="ECO:0000259" key="1">
    <source>
        <dbReference type="Pfam" id="PF25325"/>
    </source>
</evidence>
<name>A0A8I6S6B8_CIMLE</name>
<keyword evidence="3" id="KW-1185">Reference proteome</keyword>
<accession>A0A8I6S6B8</accession>
<dbReference type="AlphaFoldDB" id="A0A8I6S6B8"/>
<feature type="domain" description="EFHB C-terminal EF-hand" evidence="1">
    <location>
        <begin position="440"/>
        <end position="511"/>
    </location>
</feature>
<dbReference type="EnsemblMetazoa" id="XM_014401179.1">
    <property type="protein sequence ID" value="XP_014256665.1"/>
    <property type="gene ID" value="LOC106670660"/>
</dbReference>
<organism evidence="2 3">
    <name type="scientific">Cimex lectularius</name>
    <name type="common">Bed bug</name>
    <name type="synonym">Acanthia lectularia</name>
    <dbReference type="NCBI Taxonomy" id="79782"/>
    <lineage>
        <taxon>Eukaryota</taxon>
        <taxon>Metazoa</taxon>
        <taxon>Ecdysozoa</taxon>
        <taxon>Arthropoda</taxon>
        <taxon>Hexapoda</taxon>
        <taxon>Insecta</taxon>
        <taxon>Pterygota</taxon>
        <taxon>Neoptera</taxon>
        <taxon>Paraneoptera</taxon>
        <taxon>Hemiptera</taxon>
        <taxon>Heteroptera</taxon>
        <taxon>Panheteroptera</taxon>
        <taxon>Cimicomorpha</taxon>
        <taxon>Cimicidae</taxon>
        <taxon>Cimex</taxon>
    </lineage>
</organism>
<dbReference type="Pfam" id="PF25325">
    <property type="entry name" value="EF-hand_EFHB_C"/>
    <property type="match status" value="1"/>
</dbReference>
<dbReference type="GeneID" id="106670660"/>
<dbReference type="OrthoDB" id="2096280at2759"/>
<evidence type="ECO:0000313" key="3">
    <source>
        <dbReference type="Proteomes" id="UP000494040"/>
    </source>
</evidence>
<dbReference type="Proteomes" id="UP000494040">
    <property type="component" value="Unassembled WGS sequence"/>
</dbReference>